<accession>A0ABX7NW10</accession>
<organism evidence="2 3">
    <name type="scientific">Pyxidicoccus parkwayensis</name>
    <dbReference type="NCBI Taxonomy" id="2813578"/>
    <lineage>
        <taxon>Bacteria</taxon>
        <taxon>Pseudomonadati</taxon>
        <taxon>Myxococcota</taxon>
        <taxon>Myxococcia</taxon>
        <taxon>Myxococcales</taxon>
        <taxon>Cystobacterineae</taxon>
        <taxon>Myxococcaceae</taxon>
        <taxon>Pyxidicoccus</taxon>
    </lineage>
</organism>
<evidence type="ECO:0000313" key="3">
    <source>
        <dbReference type="Proteomes" id="UP000662747"/>
    </source>
</evidence>
<gene>
    <name evidence="2" type="ORF">JY651_49950</name>
</gene>
<feature type="transmembrane region" description="Helical" evidence="1">
    <location>
        <begin position="85"/>
        <end position="106"/>
    </location>
</feature>
<dbReference type="EMBL" id="CP071090">
    <property type="protein sequence ID" value="QSQ23126.1"/>
    <property type="molecule type" value="Genomic_DNA"/>
</dbReference>
<dbReference type="Proteomes" id="UP000662747">
    <property type="component" value="Chromosome"/>
</dbReference>
<keyword evidence="1" id="KW-1133">Transmembrane helix</keyword>
<reference evidence="2 3" key="1">
    <citation type="submission" date="2021-02" db="EMBL/GenBank/DDBJ databases">
        <title>De Novo genome assembly of isolated myxobacteria.</title>
        <authorList>
            <person name="Stevens D.C."/>
        </authorList>
    </citation>
    <scope>NUCLEOTIDE SEQUENCE [LARGE SCALE GENOMIC DNA]</scope>
    <source>
        <strain evidence="3">SCPEA02</strain>
    </source>
</reference>
<sequence length="152" mass="17043">MTGADRLLWLVHAASTLFMVGVITVIQVVHYPLFARVGSAGFPPYAVEHGRRITWVVGGPMLVELATAIWLVFRPLPPGVPAWMAWAGLLAVLALWASTFFLQVPQHEVLRGGFDPEAHRRLVSTNWLRTVLWSSRGVWVLYLLARAMEREC</sequence>
<keyword evidence="1" id="KW-0472">Membrane</keyword>
<evidence type="ECO:0000313" key="2">
    <source>
        <dbReference type="EMBL" id="QSQ23126.1"/>
    </source>
</evidence>
<proteinExistence type="predicted"/>
<evidence type="ECO:0008006" key="4">
    <source>
        <dbReference type="Google" id="ProtNLM"/>
    </source>
</evidence>
<keyword evidence="3" id="KW-1185">Reference proteome</keyword>
<dbReference type="RefSeq" id="WP_206724701.1">
    <property type="nucleotide sequence ID" value="NZ_CP071090.1"/>
</dbReference>
<keyword evidence="1" id="KW-0812">Transmembrane</keyword>
<protein>
    <recommendedName>
        <fullName evidence="4">DUF1772 domain-containing protein</fullName>
    </recommendedName>
</protein>
<feature type="transmembrane region" description="Helical" evidence="1">
    <location>
        <begin position="7"/>
        <end position="33"/>
    </location>
</feature>
<evidence type="ECO:0000256" key="1">
    <source>
        <dbReference type="SAM" id="Phobius"/>
    </source>
</evidence>
<name>A0ABX7NW10_9BACT</name>